<gene>
    <name evidence="7" type="ORF">PQO03_12145</name>
</gene>
<dbReference type="Gene3D" id="3.40.720.10">
    <property type="entry name" value="Alkaline Phosphatase, subunit A"/>
    <property type="match status" value="1"/>
</dbReference>
<dbReference type="InterPro" id="IPR000917">
    <property type="entry name" value="Sulfatase_N"/>
</dbReference>
<accession>A0ABY7VZ99</accession>
<dbReference type="PANTHER" id="PTHR42693:SF53">
    <property type="entry name" value="ENDO-4-O-SULFATASE"/>
    <property type="match status" value="1"/>
</dbReference>
<dbReference type="RefSeq" id="WP_274153459.1">
    <property type="nucleotide sequence ID" value="NZ_CP117812.1"/>
</dbReference>
<evidence type="ECO:0000313" key="8">
    <source>
        <dbReference type="Proteomes" id="UP001214250"/>
    </source>
</evidence>
<protein>
    <submittedName>
        <fullName evidence="7">Sulfatase-like hydrolase/transferase</fullName>
    </submittedName>
</protein>
<dbReference type="InterPro" id="IPR024607">
    <property type="entry name" value="Sulfatase_CS"/>
</dbReference>
<dbReference type="InterPro" id="IPR050738">
    <property type="entry name" value="Sulfatase"/>
</dbReference>
<keyword evidence="3" id="KW-0378">Hydrolase</keyword>
<dbReference type="Pfam" id="PF00884">
    <property type="entry name" value="Sulfatase"/>
    <property type="match status" value="1"/>
</dbReference>
<dbReference type="Proteomes" id="UP001214250">
    <property type="component" value="Chromosome 2"/>
</dbReference>
<evidence type="ECO:0000256" key="5">
    <source>
        <dbReference type="SAM" id="SignalP"/>
    </source>
</evidence>
<comment type="similarity">
    <text evidence="1">Belongs to the sulfatase family.</text>
</comment>
<evidence type="ECO:0000256" key="1">
    <source>
        <dbReference type="ARBA" id="ARBA00008779"/>
    </source>
</evidence>
<keyword evidence="8" id="KW-1185">Reference proteome</keyword>
<keyword evidence="4" id="KW-0106">Calcium</keyword>
<evidence type="ECO:0000256" key="3">
    <source>
        <dbReference type="ARBA" id="ARBA00022801"/>
    </source>
</evidence>
<proteinExistence type="inferred from homology"/>
<dbReference type="EMBL" id="CP117812">
    <property type="protein sequence ID" value="WDE98588.1"/>
    <property type="molecule type" value="Genomic_DNA"/>
</dbReference>
<evidence type="ECO:0000313" key="7">
    <source>
        <dbReference type="EMBL" id="WDE98588.1"/>
    </source>
</evidence>
<keyword evidence="5" id="KW-0732">Signal</keyword>
<dbReference type="PANTHER" id="PTHR42693">
    <property type="entry name" value="ARYLSULFATASE FAMILY MEMBER"/>
    <property type="match status" value="1"/>
</dbReference>
<evidence type="ECO:0000256" key="4">
    <source>
        <dbReference type="ARBA" id="ARBA00022837"/>
    </source>
</evidence>
<dbReference type="InterPro" id="IPR017850">
    <property type="entry name" value="Alkaline_phosphatase_core_sf"/>
</dbReference>
<feature type="chain" id="PRO_5045976272" evidence="5">
    <location>
        <begin position="20"/>
        <end position="430"/>
    </location>
</feature>
<organism evidence="7 8">
    <name type="scientific">Lentisphaera profundi</name>
    <dbReference type="NCBI Taxonomy" id="1658616"/>
    <lineage>
        <taxon>Bacteria</taxon>
        <taxon>Pseudomonadati</taxon>
        <taxon>Lentisphaerota</taxon>
        <taxon>Lentisphaeria</taxon>
        <taxon>Lentisphaerales</taxon>
        <taxon>Lentisphaeraceae</taxon>
        <taxon>Lentisphaera</taxon>
    </lineage>
</organism>
<feature type="domain" description="Sulfatase N-terminal" evidence="6">
    <location>
        <begin position="23"/>
        <end position="331"/>
    </location>
</feature>
<reference evidence="7 8" key="1">
    <citation type="submission" date="2023-02" db="EMBL/GenBank/DDBJ databases">
        <title>Genome sequence of Lentisphaera profundi SAORIC-696.</title>
        <authorList>
            <person name="Kim e."/>
            <person name="Cho J.-C."/>
            <person name="Choi A."/>
            <person name="Kang I."/>
        </authorList>
    </citation>
    <scope>NUCLEOTIDE SEQUENCE [LARGE SCALE GENOMIC DNA]</scope>
    <source>
        <strain evidence="7 8">SAORIC-696</strain>
    </source>
</reference>
<feature type="signal peptide" evidence="5">
    <location>
        <begin position="1"/>
        <end position="19"/>
    </location>
</feature>
<evidence type="ECO:0000259" key="6">
    <source>
        <dbReference type="Pfam" id="PF00884"/>
    </source>
</evidence>
<name>A0ABY7VZ99_9BACT</name>
<sequence>MKKVFFITTLLTFIALAQAKRMNVILIMADDLGYECLNSYGGESYKTPHLDRLSEGGMTFLNAHSQPICTPSRVQIMTGKYNVKNYKKFAYLDPNEKTFANYFKDAGYKTCMVGKWQLAGGVDQPYHFGFDQYSLWRIMKNDNQSRYPNPGIVENGKFKNYQNGEYGPDRMNQFALKFIEDNKDEAFMLYYSMLLVHNPFEPTPDSEDWDPEAIGLDNLKDGFKGKDNTKYFSDMMSYMDKQVGRLVATLERLGLRENTLIIFTGDNGTTRGITSRCQGKEIQGGKGLTSDAGTHVPLIVNGPSYVLKGVKNSNLIDFSDILPTICEATDISIPTEELDDLDGLSFLPQLKGQKSQVREWVYCWYQKRTDASKVIQFAMNKDYKLYASGPFFNLQKDILEKNRLKYDKLSPEEKKIRQQLKQVLKKYENN</sequence>
<evidence type="ECO:0000256" key="2">
    <source>
        <dbReference type="ARBA" id="ARBA00022723"/>
    </source>
</evidence>
<dbReference type="CDD" id="cd16151">
    <property type="entry name" value="sulfatase_like"/>
    <property type="match status" value="1"/>
</dbReference>
<dbReference type="SUPFAM" id="SSF53649">
    <property type="entry name" value="Alkaline phosphatase-like"/>
    <property type="match status" value="1"/>
</dbReference>
<keyword evidence="2" id="KW-0479">Metal-binding</keyword>
<dbReference type="PROSITE" id="PS00523">
    <property type="entry name" value="SULFATASE_1"/>
    <property type="match status" value="1"/>
</dbReference>